<keyword evidence="7 15" id="KW-0963">Cytoplasm</keyword>
<organism evidence="20 21">
    <name type="scientific">Microbacterium oleivorans</name>
    <dbReference type="NCBI Taxonomy" id="273677"/>
    <lineage>
        <taxon>Bacteria</taxon>
        <taxon>Bacillati</taxon>
        <taxon>Actinomycetota</taxon>
        <taxon>Actinomycetes</taxon>
        <taxon>Micrococcales</taxon>
        <taxon>Microbacteriaceae</taxon>
        <taxon>Microbacterium</taxon>
    </lineage>
</organism>
<dbReference type="FunFam" id="3.40.1280.10:FF:000001">
    <property type="entry name" value="tRNA (guanine-N(1)-)-methyltransferase"/>
    <property type="match status" value="1"/>
</dbReference>
<name>A0A7D5IV59_9MICO</name>
<comment type="function">
    <text evidence="1 15 17">Specifically methylates guanosine-37 in various tRNAs.</text>
</comment>
<reference evidence="20 21" key="1">
    <citation type="submission" date="2020-06" db="EMBL/GenBank/DDBJ databases">
        <authorList>
            <person name="Jo H."/>
        </authorList>
    </citation>
    <scope>NUCLEOTIDE SEQUENCE [LARGE SCALE GENOMIC DNA]</scope>
    <source>
        <strain evidence="20 21">I46</strain>
    </source>
</reference>
<feature type="binding site" evidence="15 16">
    <location>
        <position position="112"/>
    </location>
    <ligand>
        <name>S-adenosyl-L-methionine</name>
        <dbReference type="ChEBI" id="CHEBI:59789"/>
    </ligand>
</feature>
<dbReference type="EC" id="2.1.1.228" evidence="5 15"/>
<dbReference type="GO" id="GO:0052906">
    <property type="term" value="F:tRNA (guanine(37)-N1)-methyltransferase activity"/>
    <property type="evidence" value="ECO:0007669"/>
    <property type="project" value="UniProtKB-UniRule"/>
</dbReference>
<evidence type="ECO:0000256" key="4">
    <source>
        <dbReference type="ARBA" id="ARBA00011738"/>
    </source>
</evidence>
<evidence type="ECO:0000256" key="3">
    <source>
        <dbReference type="ARBA" id="ARBA00007630"/>
    </source>
</evidence>
<keyword evidence="8 15" id="KW-0489">Methyltransferase</keyword>
<evidence type="ECO:0000256" key="18">
    <source>
        <dbReference type="SAM" id="MobiDB-lite"/>
    </source>
</evidence>
<proteinExistence type="inferred from homology"/>
<evidence type="ECO:0000313" key="21">
    <source>
        <dbReference type="Proteomes" id="UP000509638"/>
    </source>
</evidence>
<protein>
    <recommendedName>
        <fullName evidence="6 15">tRNA (guanine-N(1)-)-methyltransferase</fullName>
        <ecNumber evidence="5 15">2.1.1.228</ecNumber>
    </recommendedName>
    <alternativeName>
        <fullName evidence="12 15">M1G-methyltransferase</fullName>
    </alternativeName>
    <alternativeName>
        <fullName evidence="13 15">tRNA [GM37] methyltransferase</fullName>
    </alternativeName>
</protein>
<keyword evidence="11 15" id="KW-0819">tRNA processing</keyword>
<evidence type="ECO:0000256" key="1">
    <source>
        <dbReference type="ARBA" id="ARBA00002634"/>
    </source>
</evidence>
<feature type="binding site" evidence="15 16">
    <location>
        <begin position="136"/>
        <end position="141"/>
    </location>
    <ligand>
        <name>S-adenosyl-L-methionine</name>
        <dbReference type="ChEBI" id="CHEBI:59789"/>
    </ligand>
</feature>
<dbReference type="InterPro" id="IPR023148">
    <property type="entry name" value="tRNA_m1G_MeTrfase_C_sf"/>
</dbReference>
<evidence type="ECO:0000259" key="19">
    <source>
        <dbReference type="Pfam" id="PF01746"/>
    </source>
</evidence>
<evidence type="ECO:0000256" key="15">
    <source>
        <dbReference type="HAMAP-Rule" id="MF_00605"/>
    </source>
</evidence>
<dbReference type="PANTHER" id="PTHR46417:SF1">
    <property type="entry name" value="TRNA (GUANINE-N(1)-)-METHYLTRANSFERASE"/>
    <property type="match status" value="1"/>
</dbReference>
<dbReference type="InterPro" id="IPR029028">
    <property type="entry name" value="Alpha/beta_knot_MTases"/>
</dbReference>
<evidence type="ECO:0000256" key="5">
    <source>
        <dbReference type="ARBA" id="ARBA00012807"/>
    </source>
</evidence>
<dbReference type="AlphaFoldDB" id="A0A7D5IV59"/>
<evidence type="ECO:0000256" key="2">
    <source>
        <dbReference type="ARBA" id="ARBA00004496"/>
    </source>
</evidence>
<dbReference type="NCBIfam" id="NF000648">
    <property type="entry name" value="PRK00026.1"/>
    <property type="match status" value="1"/>
</dbReference>
<evidence type="ECO:0000256" key="10">
    <source>
        <dbReference type="ARBA" id="ARBA00022691"/>
    </source>
</evidence>
<feature type="region of interest" description="Disordered" evidence="18">
    <location>
        <begin position="210"/>
        <end position="231"/>
    </location>
</feature>
<comment type="subunit">
    <text evidence="4 15 17">Homodimer.</text>
</comment>
<evidence type="ECO:0000256" key="8">
    <source>
        <dbReference type="ARBA" id="ARBA00022603"/>
    </source>
</evidence>
<comment type="catalytic activity">
    <reaction evidence="14 15 17">
        <text>guanosine(37) in tRNA + S-adenosyl-L-methionine = N(1)-methylguanosine(37) in tRNA + S-adenosyl-L-homocysteine + H(+)</text>
        <dbReference type="Rhea" id="RHEA:36899"/>
        <dbReference type="Rhea" id="RHEA-COMP:10145"/>
        <dbReference type="Rhea" id="RHEA-COMP:10147"/>
        <dbReference type="ChEBI" id="CHEBI:15378"/>
        <dbReference type="ChEBI" id="CHEBI:57856"/>
        <dbReference type="ChEBI" id="CHEBI:59789"/>
        <dbReference type="ChEBI" id="CHEBI:73542"/>
        <dbReference type="ChEBI" id="CHEBI:74269"/>
        <dbReference type="EC" id="2.1.1.228"/>
    </reaction>
</comment>
<evidence type="ECO:0000256" key="7">
    <source>
        <dbReference type="ARBA" id="ARBA00022490"/>
    </source>
</evidence>
<dbReference type="InterPro" id="IPR016009">
    <property type="entry name" value="tRNA_MeTrfase_TRMD/TRM10"/>
</dbReference>
<dbReference type="GO" id="GO:0005829">
    <property type="term" value="C:cytosol"/>
    <property type="evidence" value="ECO:0007669"/>
    <property type="project" value="TreeGrafter"/>
</dbReference>
<gene>
    <name evidence="15 20" type="primary">trmD</name>
    <name evidence="20" type="ORF">HW566_00255</name>
</gene>
<comment type="similarity">
    <text evidence="3 15 17">Belongs to the RNA methyltransferase TrmD family.</text>
</comment>
<dbReference type="InterPro" id="IPR029026">
    <property type="entry name" value="tRNA_m1G_MTases_N"/>
</dbReference>
<evidence type="ECO:0000256" key="13">
    <source>
        <dbReference type="ARBA" id="ARBA00033392"/>
    </source>
</evidence>
<dbReference type="SUPFAM" id="SSF75217">
    <property type="entry name" value="alpha/beta knot"/>
    <property type="match status" value="1"/>
</dbReference>
<keyword evidence="10 15" id="KW-0949">S-adenosyl-L-methionine</keyword>
<dbReference type="PANTHER" id="PTHR46417">
    <property type="entry name" value="TRNA (GUANINE-N(1)-)-METHYLTRANSFERASE"/>
    <property type="match status" value="1"/>
</dbReference>
<dbReference type="GO" id="GO:0002939">
    <property type="term" value="P:tRNA N1-guanine methylation"/>
    <property type="evidence" value="ECO:0007669"/>
    <property type="project" value="TreeGrafter"/>
</dbReference>
<sequence length="231" mass="25338">MRVDVVTIFPAFFDVLEVSLLGKARGAGLLDVRVHDLRDYATDRHRSVDDTPYGGGAGMVMKPEPWGAALDAIIADAATAPTFIFPSPAGELFSQRTARELSDAEHLVFGCGRYEGIDERVFAYAATLGDVRLMSLGDYVLNGGEVASMAMIEAIGRLIPGVVGNPESLVEESHENGLLEYPSYTKPASWRGQDVPDVLLSGHHRRVAEWRREQQMTRTRTRRPDLLPPSS</sequence>
<dbReference type="FunFam" id="1.10.1270.20:FF:000004">
    <property type="entry name" value="tRNA (guanine-N(1)-)-methyltransferase"/>
    <property type="match status" value="1"/>
</dbReference>
<evidence type="ECO:0000256" key="11">
    <source>
        <dbReference type="ARBA" id="ARBA00022694"/>
    </source>
</evidence>
<evidence type="ECO:0000256" key="12">
    <source>
        <dbReference type="ARBA" id="ARBA00029736"/>
    </source>
</evidence>
<keyword evidence="9 15" id="KW-0808">Transferase</keyword>
<evidence type="ECO:0000256" key="6">
    <source>
        <dbReference type="ARBA" id="ARBA00014679"/>
    </source>
</evidence>
<dbReference type="CDD" id="cd18080">
    <property type="entry name" value="TrmD-like"/>
    <property type="match status" value="1"/>
</dbReference>
<evidence type="ECO:0000256" key="14">
    <source>
        <dbReference type="ARBA" id="ARBA00047783"/>
    </source>
</evidence>
<feature type="domain" description="tRNA methyltransferase TRMD/TRM10-type" evidence="19">
    <location>
        <begin position="1"/>
        <end position="227"/>
    </location>
</feature>
<dbReference type="Gene3D" id="1.10.1270.20">
    <property type="entry name" value="tRNA(m1g37)methyltransferase, domain 2"/>
    <property type="match status" value="1"/>
</dbReference>
<dbReference type="HAMAP" id="MF_00605">
    <property type="entry name" value="TrmD"/>
    <property type="match status" value="1"/>
</dbReference>
<dbReference type="RefSeq" id="WP_178009382.1">
    <property type="nucleotide sequence ID" value="NZ_CP058316.1"/>
</dbReference>
<dbReference type="Proteomes" id="UP000509638">
    <property type="component" value="Chromosome"/>
</dbReference>
<evidence type="ECO:0000313" key="20">
    <source>
        <dbReference type="EMBL" id="QLD10356.1"/>
    </source>
</evidence>
<comment type="subcellular location">
    <subcellularLocation>
        <location evidence="2 15 17">Cytoplasm</location>
    </subcellularLocation>
</comment>
<dbReference type="PIRSF" id="PIRSF000386">
    <property type="entry name" value="tRNA_mtase"/>
    <property type="match status" value="1"/>
</dbReference>
<evidence type="ECO:0000256" key="9">
    <source>
        <dbReference type="ARBA" id="ARBA00022679"/>
    </source>
</evidence>
<dbReference type="InterPro" id="IPR002649">
    <property type="entry name" value="tRNA_m1G_MeTrfase_TrmD"/>
</dbReference>
<accession>A0A7D5IV59</accession>
<dbReference type="NCBIfam" id="TIGR00088">
    <property type="entry name" value="trmD"/>
    <property type="match status" value="1"/>
</dbReference>
<dbReference type="EMBL" id="CP058316">
    <property type="protein sequence ID" value="QLD10356.1"/>
    <property type="molecule type" value="Genomic_DNA"/>
</dbReference>
<dbReference type="Pfam" id="PF01746">
    <property type="entry name" value="tRNA_m1G_MT"/>
    <property type="match status" value="1"/>
</dbReference>
<evidence type="ECO:0000256" key="16">
    <source>
        <dbReference type="PIRSR" id="PIRSR000386-1"/>
    </source>
</evidence>
<dbReference type="Gene3D" id="3.40.1280.10">
    <property type="match status" value="1"/>
</dbReference>
<evidence type="ECO:0000256" key="17">
    <source>
        <dbReference type="RuleBase" id="RU003464"/>
    </source>
</evidence>